<protein>
    <submittedName>
        <fullName evidence="1">Uncharacterized protein</fullName>
    </submittedName>
</protein>
<accession>A0A177AVE1</accession>
<evidence type="ECO:0000313" key="2">
    <source>
        <dbReference type="Proteomes" id="UP000078046"/>
    </source>
</evidence>
<keyword evidence="2" id="KW-1185">Reference proteome</keyword>
<proteinExistence type="predicted"/>
<organism evidence="1 2">
    <name type="scientific">Intoshia linei</name>
    <dbReference type="NCBI Taxonomy" id="1819745"/>
    <lineage>
        <taxon>Eukaryota</taxon>
        <taxon>Metazoa</taxon>
        <taxon>Spiralia</taxon>
        <taxon>Lophotrochozoa</taxon>
        <taxon>Mesozoa</taxon>
        <taxon>Orthonectida</taxon>
        <taxon>Rhopaluridae</taxon>
        <taxon>Intoshia</taxon>
    </lineage>
</organism>
<dbReference type="OrthoDB" id="1923159at2759"/>
<gene>
    <name evidence="1" type="ORF">A3Q56_06940</name>
</gene>
<evidence type="ECO:0000313" key="1">
    <source>
        <dbReference type="EMBL" id="OAF65353.1"/>
    </source>
</evidence>
<reference evidence="1 2" key="1">
    <citation type="submission" date="2016-04" db="EMBL/GenBank/DDBJ databases">
        <title>The genome of Intoshia linei affirms orthonectids as highly simplified spiralians.</title>
        <authorList>
            <person name="Mikhailov K.V."/>
            <person name="Slusarev G.S."/>
            <person name="Nikitin M.A."/>
            <person name="Logacheva M.D."/>
            <person name="Penin A."/>
            <person name="Aleoshin V."/>
            <person name="Panchin Y.V."/>
        </authorList>
    </citation>
    <scope>NUCLEOTIDE SEQUENCE [LARGE SCALE GENOMIC DNA]</scope>
    <source>
        <strain evidence="1">Intl2013</strain>
        <tissue evidence="1">Whole animal</tissue>
    </source>
</reference>
<dbReference type="EMBL" id="LWCA01001334">
    <property type="protein sequence ID" value="OAF65353.1"/>
    <property type="molecule type" value="Genomic_DNA"/>
</dbReference>
<dbReference type="AlphaFoldDB" id="A0A177AVE1"/>
<comment type="caution">
    <text evidence="1">The sequence shown here is derived from an EMBL/GenBank/DDBJ whole genome shotgun (WGS) entry which is preliminary data.</text>
</comment>
<dbReference type="Proteomes" id="UP000078046">
    <property type="component" value="Unassembled WGS sequence"/>
</dbReference>
<sequence length="139" mass="16082">MYLHDIADIEASFTKEEMQMGKHTDYEKYLINLNEKGFLVLSTIQKNAHSFDSERFTYSRKKSIGSDTNSNNSSSISNYTDHINISFSRSENGVPLVSIKDCLYGTVSLSTIVNYIKNEYPYYDRVTKNLNFIYNLENE</sequence>
<name>A0A177AVE1_9BILA</name>